<dbReference type="InterPro" id="IPR009057">
    <property type="entry name" value="Homeodomain-like_sf"/>
</dbReference>
<dbReference type="GO" id="GO:0000160">
    <property type="term" value="P:phosphorelay signal transduction system"/>
    <property type="evidence" value="ECO:0007669"/>
    <property type="project" value="InterPro"/>
</dbReference>
<dbReference type="GO" id="GO:0005524">
    <property type="term" value="F:ATP binding"/>
    <property type="evidence" value="ECO:0007669"/>
    <property type="project" value="UniProtKB-KW"/>
</dbReference>
<evidence type="ECO:0000256" key="2">
    <source>
        <dbReference type="ARBA" id="ARBA00022840"/>
    </source>
</evidence>
<dbReference type="InterPro" id="IPR002078">
    <property type="entry name" value="Sigma_54_int"/>
</dbReference>
<evidence type="ECO:0000256" key="1">
    <source>
        <dbReference type="ARBA" id="ARBA00022741"/>
    </source>
</evidence>
<dbReference type="SMART" id="SM00448">
    <property type="entry name" value="REC"/>
    <property type="match status" value="1"/>
</dbReference>
<dbReference type="InterPro" id="IPR058031">
    <property type="entry name" value="AAA_lid_NorR"/>
</dbReference>
<dbReference type="Gene3D" id="3.40.50.2300">
    <property type="match status" value="1"/>
</dbReference>
<dbReference type="InterPro" id="IPR025944">
    <property type="entry name" value="Sigma_54_int_dom_CS"/>
</dbReference>
<organism evidence="10 11">
    <name type="scientific">Polyangium spumosum</name>
    <dbReference type="NCBI Taxonomy" id="889282"/>
    <lineage>
        <taxon>Bacteria</taxon>
        <taxon>Pseudomonadati</taxon>
        <taxon>Myxococcota</taxon>
        <taxon>Polyangia</taxon>
        <taxon>Polyangiales</taxon>
        <taxon>Polyangiaceae</taxon>
        <taxon>Polyangium</taxon>
    </lineage>
</organism>
<dbReference type="SUPFAM" id="SSF52172">
    <property type="entry name" value="CheY-like"/>
    <property type="match status" value="1"/>
</dbReference>
<feature type="modified residue" description="4-aspartylphosphate" evidence="6">
    <location>
        <position position="58"/>
    </location>
</feature>
<feature type="domain" description="Sigma-54 factor interaction" evidence="8">
    <location>
        <begin position="160"/>
        <end position="388"/>
    </location>
</feature>
<sequence>MRDLDWKSFDVLVVDDEQDNLDAFRFAFRKTFSLHYALGGTQALEELARLDPALIVTDQRMPGMSGLELLRRAKQMRPDALGILLTAYADLPVLVDALNSGTVYRYVQKPWDGSELAAILRQGISVFATMRENKRLRDQLAHYAGYLEREQRDPIDFGELICNSAAMKEVSARIGEVAPTSTHVLVEGRVGAEKEIVARAIHVGSPREERPFVKVTCAAFRGEALEREIFGYRRGAFEGATADRAGRVELAHGGTLYLEDPGPPNAALQARLVRLLATGEAERVGDAESRSLDVRLVVSVTPDLDEAWGREVLPELVSRLSVFPIRLPPLCERREDIRPLAEHFLRKYTRRNTRAARALSNEALALLEACTFPGNVRELENVVERAAILARGDVIQPEHLAFVPHVPSWEKAPSAAPSPATPALPRDTDAGARRQNLDSQLEEIERREMLAALERCSGNKAEMARLLGVQRTTLYYRLKRLGIDV</sequence>
<dbReference type="CDD" id="cd00009">
    <property type="entry name" value="AAA"/>
    <property type="match status" value="1"/>
</dbReference>
<keyword evidence="3" id="KW-0805">Transcription regulation</keyword>
<dbReference type="PRINTS" id="PR01590">
    <property type="entry name" value="HTHFIS"/>
</dbReference>
<dbReference type="Pfam" id="PF00158">
    <property type="entry name" value="Sigma54_activat"/>
    <property type="match status" value="1"/>
</dbReference>
<keyword evidence="6" id="KW-0597">Phosphoprotein</keyword>
<feature type="domain" description="Response regulatory" evidence="9">
    <location>
        <begin position="10"/>
        <end position="124"/>
    </location>
</feature>
<dbReference type="CDD" id="cd17569">
    <property type="entry name" value="REC_HupR-like"/>
    <property type="match status" value="1"/>
</dbReference>
<protein>
    <submittedName>
        <fullName evidence="10">Response regulator</fullName>
    </submittedName>
</protein>
<feature type="region of interest" description="Disordered" evidence="7">
    <location>
        <begin position="411"/>
        <end position="432"/>
    </location>
</feature>
<dbReference type="GO" id="GO:0043565">
    <property type="term" value="F:sequence-specific DNA binding"/>
    <property type="evidence" value="ECO:0007669"/>
    <property type="project" value="InterPro"/>
</dbReference>
<keyword evidence="1" id="KW-0547">Nucleotide-binding</keyword>
<dbReference type="AlphaFoldDB" id="A0A6N7QB90"/>
<reference evidence="10 11" key="1">
    <citation type="submission" date="2019-10" db="EMBL/GenBank/DDBJ databases">
        <title>A soil myxobacterium in the family Polyangiaceae.</title>
        <authorList>
            <person name="Li Y."/>
            <person name="Wang J."/>
        </authorList>
    </citation>
    <scope>NUCLEOTIDE SEQUENCE [LARGE SCALE GENOMIC DNA]</scope>
    <source>
        <strain evidence="10 11">DSM 14734</strain>
    </source>
</reference>
<proteinExistence type="predicted"/>
<dbReference type="Pfam" id="PF02954">
    <property type="entry name" value="HTH_8"/>
    <property type="match status" value="1"/>
</dbReference>
<gene>
    <name evidence="10" type="ORF">GF068_40360</name>
</gene>
<name>A0A6N7QB90_9BACT</name>
<dbReference type="RefSeq" id="WP_153824892.1">
    <property type="nucleotide sequence ID" value="NZ_WJIE01000025.1"/>
</dbReference>
<dbReference type="Gene3D" id="1.10.8.60">
    <property type="match status" value="1"/>
</dbReference>
<dbReference type="InterPro" id="IPR027417">
    <property type="entry name" value="P-loop_NTPase"/>
</dbReference>
<dbReference type="PANTHER" id="PTHR32071:SF117">
    <property type="entry name" value="PTS-DEPENDENT DIHYDROXYACETONE KINASE OPERON REGULATORY PROTEIN-RELATED"/>
    <property type="match status" value="1"/>
</dbReference>
<evidence type="ECO:0000256" key="5">
    <source>
        <dbReference type="ARBA" id="ARBA00023163"/>
    </source>
</evidence>
<dbReference type="Pfam" id="PF25601">
    <property type="entry name" value="AAA_lid_14"/>
    <property type="match status" value="1"/>
</dbReference>
<dbReference type="Proteomes" id="UP000440224">
    <property type="component" value="Unassembled WGS sequence"/>
</dbReference>
<feature type="compositionally biased region" description="Low complexity" evidence="7">
    <location>
        <begin position="412"/>
        <end position="425"/>
    </location>
</feature>
<dbReference type="SUPFAM" id="SSF46689">
    <property type="entry name" value="Homeodomain-like"/>
    <property type="match status" value="1"/>
</dbReference>
<keyword evidence="4" id="KW-0238">DNA-binding</keyword>
<dbReference type="PROSITE" id="PS50110">
    <property type="entry name" value="RESPONSE_REGULATORY"/>
    <property type="match status" value="1"/>
</dbReference>
<accession>A0A6N7QB90</accession>
<evidence type="ECO:0000313" key="11">
    <source>
        <dbReference type="Proteomes" id="UP000440224"/>
    </source>
</evidence>
<dbReference type="InterPro" id="IPR002197">
    <property type="entry name" value="HTH_Fis"/>
</dbReference>
<dbReference type="Gene3D" id="1.10.10.60">
    <property type="entry name" value="Homeodomain-like"/>
    <property type="match status" value="1"/>
</dbReference>
<evidence type="ECO:0000256" key="3">
    <source>
        <dbReference type="ARBA" id="ARBA00023015"/>
    </source>
</evidence>
<evidence type="ECO:0000313" key="10">
    <source>
        <dbReference type="EMBL" id="MRG98121.1"/>
    </source>
</evidence>
<keyword evidence="2" id="KW-0067">ATP-binding</keyword>
<dbReference type="Pfam" id="PF00072">
    <property type="entry name" value="Response_reg"/>
    <property type="match status" value="1"/>
</dbReference>
<evidence type="ECO:0000256" key="6">
    <source>
        <dbReference type="PROSITE-ProRule" id="PRU00169"/>
    </source>
</evidence>
<comment type="caution">
    <text evidence="10">The sequence shown here is derived from an EMBL/GenBank/DDBJ whole genome shotgun (WGS) entry which is preliminary data.</text>
</comment>
<dbReference type="InterPro" id="IPR001789">
    <property type="entry name" value="Sig_transdc_resp-reg_receiver"/>
</dbReference>
<dbReference type="EMBL" id="WJIE01000025">
    <property type="protein sequence ID" value="MRG98121.1"/>
    <property type="molecule type" value="Genomic_DNA"/>
</dbReference>
<dbReference type="InterPro" id="IPR011006">
    <property type="entry name" value="CheY-like_superfamily"/>
</dbReference>
<dbReference type="PROSITE" id="PS50045">
    <property type="entry name" value="SIGMA54_INTERACT_4"/>
    <property type="match status" value="1"/>
</dbReference>
<dbReference type="SUPFAM" id="SSF52540">
    <property type="entry name" value="P-loop containing nucleoside triphosphate hydrolases"/>
    <property type="match status" value="1"/>
</dbReference>
<dbReference type="Gene3D" id="3.40.50.300">
    <property type="entry name" value="P-loop containing nucleotide triphosphate hydrolases"/>
    <property type="match status" value="1"/>
</dbReference>
<evidence type="ECO:0000259" key="9">
    <source>
        <dbReference type="PROSITE" id="PS50110"/>
    </source>
</evidence>
<keyword evidence="5" id="KW-0804">Transcription</keyword>
<keyword evidence="11" id="KW-1185">Reference proteome</keyword>
<dbReference type="GO" id="GO:0006355">
    <property type="term" value="P:regulation of DNA-templated transcription"/>
    <property type="evidence" value="ECO:0007669"/>
    <property type="project" value="InterPro"/>
</dbReference>
<evidence type="ECO:0000259" key="8">
    <source>
        <dbReference type="PROSITE" id="PS50045"/>
    </source>
</evidence>
<evidence type="ECO:0000256" key="7">
    <source>
        <dbReference type="SAM" id="MobiDB-lite"/>
    </source>
</evidence>
<dbReference type="OrthoDB" id="9802066at2"/>
<evidence type="ECO:0000256" key="4">
    <source>
        <dbReference type="ARBA" id="ARBA00023125"/>
    </source>
</evidence>
<dbReference type="PROSITE" id="PS00688">
    <property type="entry name" value="SIGMA54_INTERACT_3"/>
    <property type="match status" value="1"/>
</dbReference>
<dbReference type="PANTHER" id="PTHR32071">
    <property type="entry name" value="TRANSCRIPTIONAL REGULATORY PROTEIN"/>
    <property type="match status" value="1"/>
</dbReference>